<comment type="similarity">
    <text evidence="2">Belongs to the amino acid-polyamine-organocation (APC) superfamily. Spore germination protein (SGP) (TC 2.A.3.9) family.</text>
</comment>
<dbReference type="PANTHER" id="PTHR34975">
    <property type="entry name" value="SPORE GERMINATION PROTEIN A2"/>
    <property type="match status" value="1"/>
</dbReference>
<keyword evidence="4" id="KW-0309">Germination</keyword>
<dbReference type="GO" id="GO:0016020">
    <property type="term" value="C:membrane"/>
    <property type="evidence" value="ECO:0007669"/>
    <property type="project" value="UniProtKB-SubCell"/>
</dbReference>
<keyword evidence="5 8" id="KW-0812">Transmembrane</keyword>
<dbReference type="NCBIfam" id="TIGR00912">
    <property type="entry name" value="2A0309"/>
    <property type="match status" value="1"/>
</dbReference>
<evidence type="ECO:0000256" key="4">
    <source>
        <dbReference type="ARBA" id="ARBA00022544"/>
    </source>
</evidence>
<organism evidence="9 10">
    <name type="scientific">Cohnella phaseoli</name>
    <dbReference type="NCBI Taxonomy" id="456490"/>
    <lineage>
        <taxon>Bacteria</taxon>
        <taxon>Bacillati</taxon>
        <taxon>Bacillota</taxon>
        <taxon>Bacilli</taxon>
        <taxon>Bacillales</taxon>
        <taxon>Paenibacillaceae</taxon>
        <taxon>Cohnella</taxon>
    </lineage>
</organism>
<dbReference type="Proteomes" id="UP000256977">
    <property type="component" value="Unassembled WGS sequence"/>
</dbReference>
<evidence type="ECO:0000256" key="1">
    <source>
        <dbReference type="ARBA" id="ARBA00004141"/>
    </source>
</evidence>
<keyword evidence="7 8" id="KW-0472">Membrane</keyword>
<dbReference type="RefSeq" id="WP_181917802.1">
    <property type="nucleotide sequence ID" value="NZ_QRDZ01000015.1"/>
</dbReference>
<dbReference type="EMBL" id="QRDZ01000015">
    <property type="protein sequence ID" value="RED75566.1"/>
    <property type="molecule type" value="Genomic_DNA"/>
</dbReference>
<feature type="transmembrane region" description="Helical" evidence="8">
    <location>
        <begin position="270"/>
        <end position="292"/>
    </location>
</feature>
<evidence type="ECO:0000313" key="9">
    <source>
        <dbReference type="EMBL" id="RED75566.1"/>
    </source>
</evidence>
<comment type="caution">
    <text evidence="9">The sequence shown here is derived from an EMBL/GenBank/DDBJ whole genome shotgun (WGS) entry which is preliminary data.</text>
</comment>
<feature type="transmembrane region" description="Helical" evidence="8">
    <location>
        <begin position="84"/>
        <end position="103"/>
    </location>
</feature>
<feature type="transmembrane region" description="Helical" evidence="8">
    <location>
        <begin position="217"/>
        <end position="240"/>
    </location>
</feature>
<feature type="transmembrane region" description="Helical" evidence="8">
    <location>
        <begin position="42"/>
        <end position="64"/>
    </location>
</feature>
<sequence>MKVTRLNEITLIQYIAIVHGAQVGTGIFSLPKDIALNAGADGWISILIAWAVITLAGCVMLLLLRKFPDDPLPSLLGKIFGRRLGKLALLPFIVYFGCFGWIVMVNSMLYIKAWFLPKTSGFLIILLFAVPTFMLVRNGMRVIGRYAEFILYAMAWMPVFLLFPLSDGHWTNLLPILKDGWTPVLGSVRETLFAFTGMEILFFVYPHLKRKQYAFHGMVIANTLTMLLYTFVTILCYIQFPQDEIIQINQPLMHLLKIIEFRFLERFDMIFFALYLFVVSRSWSVYGFATAYSLGRLFNRENHTGMTVVYLLAILVIVFVSQPTWNQSVRFGDGMTIFNEWMLFVVPVVLLALVQIKALFGRRAQG</sequence>
<name>A0A3D9JQ50_9BACL</name>
<dbReference type="AlphaFoldDB" id="A0A3D9JQ50"/>
<feature type="transmembrane region" description="Helical" evidence="8">
    <location>
        <begin position="341"/>
        <end position="360"/>
    </location>
</feature>
<evidence type="ECO:0000256" key="7">
    <source>
        <dbReference type="ARBA" id="ARBA00023136"/>
    </source>
</evidence>
<evidence type="ECO:0000256" key="5">
    <source>
        <dbReference type="ARBA" id="ARBA00022692"/>
    </source>
</evidence>
<comment type="subcellular location">
    <subcellularLocation>
        <location evidence="1">Membrane</location>
        <topology evidence="1">Multi-pass membrane protein</topology>
    </subcellularLocation>
</comment>
<evidence type="ECO:0000256" key="8">
    <source>
        <dbReference type="SAM" id="Phobius"/>
    </source>
</evidence>
<dbReference type="GO" id="GO:0009847">
    <property type="term" value="P:spore germination"/>
    <property type="evidence" value="ECO:0007669"/>
    <property type="project" value="InterPro"/>
</dbReference>
<proteinExistence type="inferred from homology"/>
<feature type="transmembrane region" description="Helical" evidence="8">
    <location>
        <begin position="12"/>
        <end position="30"/>
    </location>
</feature>
<feature type="transmembrane region" description="Helical" evidence="8">
    <location>
        <begin position="115"/>
        <end position="137"/>
    </location>
</feature>
<dbReference type="InterPro" id="IPR004761">
    <property type="entry name" value="Spore_GerAB"/>
</dbReference>
<gene>
    <name evidence="9" type="ORF">DFP98_115182</name>
</gene>
<evidence type="ECO:0000256" key="3">
    <source>
        <dbReference type="ARBA" id="ARBA00022448"/>
    </source>
</evidence>
<keyword evidence="3" id="KW-0813">Transport</keyword>
<evidence type="ECO:0000313" key="10">
    <source>
        <dbReference type="Proteomes" id="UP000256977"/>
    </source>
</evidence>
<reference evidence="9 10" key="1">
    <citation type="submission" date="2018-07" db="EMBL/GenBank/DDBJ databases">
        <title>Genomic Encyclopedia of Type Strains, Phase III (KMG-III): the genomes of soil and plant-associated and newly described type strains.</title>
        <authorList>
            <person name="Whitman W."/>
        </authorList>
    </citation>
    <scope>NUCLEOTIDE SEQUENCE [LARGE SCALE GENOMIC DNA]</scope>
    <source>
        <strain evidence="9 10">CECT 7287</strain>
    </source>
</reference>
<feature type="transmembrane region" description="Helical" evidence="8">
    <location>
        <begin position="304"/>
        <end position="321"/>
    </location>
</feature>
<dbReference type="Gene3D" id="1.20.1740.10">
    <property type="entry name" value="Amino acid/polyamine transporter I"/>
    <property type="match status" value="1"/>
</dbReference>
<feature type="transmembrane region" description="Helical" evidence="8">
    <location>
        <begin position="149"/>
        <end position="166"/>
    </location>
</feature>
<accession>A0A3D9JQ50</accession>
<keyword evidence="10" id="KW-1185">Reference proteome</keyword>
<keyword evidence="6 8" id="KW-1133">Transmembrane helix</keyword>
<dbReference type="Pfam" id="PF03845">
    <property type="entry name" value="Spore_permease"/>
    <property type="match status" value="1"/>
</dbReference>
<evidence type="ECO:0000256" key="6">
    <source>
        <dbReference type="ARBA" id="ARBA00022989"/>
    </source>
</evidence>
<feature type="transmembrane region" description="Helical" evidence="8">
    <location>
        <begin position="186"/>
        <end position="205"/>
    </location>
</feature>
<dbReference type="PANTHER" id="PTHR34975:SF2">
    <property type="entry name" value="SPORE GERMINATION PROTEIN A2"/>
    <property type="match status" value="1"/>
</dbReference>
<evidence type="ECO:0000256" key="2">
    <source>
        <dbReference type="ARBA" id="ARBA00007998"/>
    </source>
</evidence>
<protein>
    <submittedName>
        <fullName evidence="9">Spore germination protein (Amino acid permease)</fullName>
    </submittedName>
</protein>